<dbReference type="InterPro" id="IPR032716">
    <property type="entry name" value="ACC_epsilon"/>
</dbReference>
<dbReference type="EMBL" id="BMNA01000004">
    <property type="protein sequence ID" value="GGM01850.1"/>
    <property type="molecule type" value="Genomic_DNA"/>
</dbReference>
<feature type="region of interest" description="Disordered" evidence="1">
    <location>
        <begin position="62"/>
        <end position="98"/>
    </location>
</feature>
<dbReference type="Pfam" id="PF13822">
    <property type="entry name" value="ACC_epsilon"/>
    <property type="match status" value="1"/>
</dbReference>
<reference evidence="2" key="2">
    <citation type="submission" date="2020-09" db="EMBL/GenBank/DDBJ databases">
        <authorList>
            <person name="Sun Q."/>
            <person name="Zhou Y."/>
        </authorList>
    </citation>
    <scope>NUCLEOTIDE SEQUENCE</scope>
    <source>
        <strain evidence="2">CGMCC 4.7308</strain>
    </source>
</reference>
<comment type="caution">
    <text evidence="2">The sequence shown here is derived from an EMBL/GenBank/DDBJ whole genome shotgun (WGS) entry which is preliminary data.</text>
</comment>
<accession>A0A917SWY8</accession>
<evidence type="ECO:0000313" key="3">
    <source>
        <dbReference type="Proteomes" id="UP000655208"/>
    </source>
</evidence>
<gene>
    <name evidence="2" type="ORF">GCM10011594_22410</name>
</gene>
<proteinExistence type="predicted"/>
<dbReference type="AlphaFoldDB" id="A0A917SWY8"/>
<evidence type="ECO:0000256" key="1">
    <source>
        <dbReference type="SAM" id="MobiDB-lite"/>
    </source>
</evidence>
<sequence>MSERTIGTVSERTIGTVSERTIGTVKEFSTRSGRCTAAAARDAADAAAAVAVLLALAADDPQPVDSGEPGRSFWADPAHHGRELVTGPGRFWASGLPR</sequence>
<protein>
    <recommendedName>
        <fullName evidence="4">Acyl-CoA carboxylase subunit epsilon</fullName>
    </recommendedName>
</protein>
<dbReference type="Proteomes" id="UP000655208">
    <property type="component" value="Unassembled WGS sequence"/>
</dbReference>
<dbReference type="GO" id="GO:0004658">
    <property type="term" value="F:propionyl-CoA carboxylase activity"/>
    <property type="evidence" value="ECO:0007669"/>
    <property type="project" value="InterPro"/>
</dbReference>
<evidence type="ECO:0000313" key="2">
    <source>
        <dbReference type="EMBL" id="GGM01850.1"/>
    </source>
</evidence>
<organism evidence="2 3">
    <name type="scientific">Nakamurella endophytica</name>
    <dbReference type="NCBI Taxonomy" id="1748367"/>
    <lineage>
        <taxon>Bacteria</taxon>
        <taxon>Bacillati</taxon>
        <taxon>Actinomycetota</taxon>
        <taxon>Actinomycetes</taxon>
        <taxon>Nakamurellales</taxon>
        <taxon>Nakamurellaceae</taxon>
        <taxon>Nakamurella</taxon>
    </lineage>
</organism>
<name>A0A917SWY8_9ACTN</name>
<keyword evidence="3" id="KW-1185">Reference proteome</keyword>
<dbReference type="GO" id="GO:0003989">
    <property type="term" value="F:acetyl-CoA carboxylase activity"/>
    <property type="evidence" value="ECO:0007669"/>
    <property type="project" value="InterPro"/>
</dbReference>
<reference evidence="2" key="1">
    <citation type="journal article" date="2014" name="Int. J. Syst. Evol. Microbiol.">
        <title>Complete genome sequence of Corynebacterium casei LMG S-19264T (=DSM 44701T), isolated from a smear-ripened cheese.</title>
        <authorList>
            <consortium name="US DOE Joint Genome Institute (JGI-PGF)"/>
            <person name="Walter F."/>
            <person name="Albersmeier A."/>
            <person name="Kalinowski J."/>
            <person name="Ruckert C."/>
        </authorList>
    </citation>
    <scope>NUCLEOTIDE SEQUENCE</scope>
    <source>
        <strain evidence="2">CGMCC 4.7308</strain>
    </source>
</reference>
<evidence type="ECO:0008006" key="4">
    <source>
        <dbReference type="Google" id="ProtNLM"/>
    </source>
</evidence>